<evidence type="ECO:0000256" key="1">
    <source>
        <dbReference type="ARBA" id="ARBA00004442"/>
    </source>
</evidence>
<name>A0A7W5DSP9_9PORP</name>
<reference evidence="9 10" key="1">
    <citation type="submission" date="2020-08" db="EMBL/GenBank/DDBJ databases">
        <title>Genomic Encyclopedia of Type Strains, Phase IV (KMG-IV): sequencing the most valuable type-strain genomes for metagenomic binning, comparative biology and taxonomic classification.</title>
        <authorList>
            <person name="Goeker M."/>
        </authorList>
    </citation>
    <scope>NUCLEOTIDE SEQUENCE [LARGE SCALE GENOMIC DNA]</scope>
    <source>
        <strain evidence="9 10">DSM 27471</strain>
    </source>
</reference>
<proteinExistence type="inferred from homology"/>
<feature type="domain" description="SusD-like N-terminal" evidence="8">
    <location>
        <begin position="78"/>
        <end position="229"/>
    </location>
</feature>
<dbReference type="InterPro" id="IPR033985">
    <property type="entry name" value="SusD-like_N"/>
</dbReference>
<evidence type="ECO:0000256" key="4">
    <source>
        <dbReference type="ARBA" id="ARBA00023136"/>
    </source>
</evidence>
<dbReference type="Proteomes" id="UP000544222">
    <property type="component" value="Unassembled WGS sequence"/>
</dbReference>
<evidence type="ECO:0000256" key="5">
    <source>
        <dbReference type="ARBA" id="ARBA00023237"/>
    </source>
</evidence>
<comment type="subcellular location">
    <subcellularLocation>
        <location evidence="1">Cell outer membrane</location>
    </subcellularLocation>
</comment>
<evidence type="ECO:0000313" key="9">
    <source>
        <dbReference type="EMBL" id="MBB3188206.1"/>
    </source>
</evidence>
<evidence type="ECO:0000259" key="8">
    <source>
        <dbReference type="Pfam" id="PF14322"/>
    </source>
</evidence>
<dbReference type="Gene3D" id="1.25.40.390">
    <property type="match status" value="1"/>
</dbReference>
<keyword evidence="5" id="KW-0998">Cell outer membrane</keyword>
<gene>
    <name evidence="9" type="ORF">FHX64_002404</name>
</gene>
<evidence type="ECO:0000256" key="3">
    <source>
        <dbReference type="ARBA" id="ARBA00022729"/>
    </source>
</evidence>
<evidence type="ECO:0000313" key="10">
    <source>
        <dbReference type="Proteomes" id="UP000544222"/>
    </source>
</evidence>
<feature type="domain" description="RagB/SusD" evidence="7">
    <location>
        <begin position="370"/>
        <end position="576"/>
    </location>
</feature>
<keyword evidence="10" id="KW-1185">Reference proteome</keyword>
<dbReference type="InterPro" id="IPR012944">
    <property type="entry name" value="SusD_RagB_dom"/>
</dbReference>
<keyword evidence="3 6" id="KW-0732">Signal</keyword>
<dbReference type="AlphaFoldDB" id="A0A7W5DSP9"/>
<feature type="chain" id="PRO_5031561698" description="Starch-binding associating with outer membrane" evidence="6">
    <location>
        <begin position="26"/>
        <end position="576"/>
    </location>
</feature>
<feature type="signal peptide" evidence="6">
    <location>
        <begin position="1"/>
        <end position="25"/>
    </location>
</feature>
<dbReference type="Pfam" id="PF07980">
    <property type="entry name" value="SusD_RagB"/>
    <property type="match status" value="1"/>
</dbReference>
<keyword evidence="4" id="KW-0472">Membrane</keyword>
<protein>
    <recommendedName>
        <fullName evidence="11">Starch-binding associating with outer membrane</fullName>
    </recommendedName>
</protein>
<evidence type="ECO:0000259" key="7">
    <source>
        <dbReference type="Pfam" id="PF07980"/>
    </source>
</evidence>
<accession>A0A7W5DSP9</accession>
<dbReference type="SUPFAM" id="SSF48452">
    <property type="entry name" value="TPR-like"/>
    <property type="match status" value="1"/>
</dbReference>
<comment type="similarity">
    <text evidence="2">Belongs to the SusD family.</text>
</comment>
<evidence type="ECO:0000256" key="2">
    <source>
        <dbReference type="ARBA" id="ARBA00006275"/>
    </source>
</evidence>
<dbReference type="EMBL" id="JACHYB010000002">
    <property type="protein sequence ID" value="MBB3188206.1"/>
    <property type="molecule type" value="Genomic_DNA"/>
</dbReference>
<dbReference type="GO" id="GO:0009279">
    <property type="term" value="C:cell outer membrane"/>
    <property type="evidence" value="ECO:0007669"/>
    <property type="project" value="UniProtKB-SubCell"/>
</dbReference>
<dbReference type="Pfam" id="PF14322">
    <property type="entry name" value="SusD-like_3"/>
    <property type="match status" value="1"/>
</dbReference>
<dbReference type="RefSeq" id="WP_183413978.1">
    <property type="nucleotide sequence ID" value="NZ_JACHYB010000002.1"/>
</dbReference>
<organism evidence="9 10">
    <name type="scientific">Microbacter margulisiae</name>
    <dbReference type="NCBI Taxonomy" id="1350067"/>
    <lineage>
        <taxon>Bacteria</taxon>
        <taxon>Pseudomonadati</taxon>
        <taxon>Bacteroidota</taxon>
        <taxon>Bacteroidia</taxon>
        <taxon>Bacteroidales</taxon>
        <taxon>Porphyromonadaceae</taxon>
        <taxon>Microbacter</taxon>
    </lineage>
</organism>
<evidence type="ECO:0008006" key="11">
    <source>
        <dbReference type="Google" id="ProtNLM"/>
    </source>
</evidence>
<dbReference type="PROSITE" id="PS51257">
    <property type="entry name" value="PROKAR_LIPOPROTEIN"/>
    <property type="match status" value="1"/>
</dbReference>
<dbReference type="InterPro" id="IPR011990">
    <property type="entry name" value="TPR-like_helical_dom_sf"/>
</dbReference>
<sequence>MKHIIKKIFVALVTLLLVTACNSWLDKPPLTQFTDTNYWTSESNVKTFCMGFYSLFDGFGTGATSSISSNGGSGSESDFYFTTFNDDQANNAIDIFPTAAPASSTTWSTPYTYIRLANLLLTRINSVPISDAAKNHYRGIAYFFRAMEYFDLVRRYGDVPYINKYLDQVSDTALIWGTRTPRNTVMDSVLNDLNRAVALLYPKSVADTYTGANTVNQDVANALKSRICLYEGTYSKYQLGDNTRATEYLNQCKTASEAVMSSSNYALNSDYRTVYSSLDLTGNKETLLYRLYIDGIVTHSVVGYCNSSTIISGLTKDAVESFLCTDGMPIGLSPLYKGDVPNPTTLSIGQTTLKNRDKRLIESVDSTLCYISKPNSSGFTSTTGYRISRFDNSTLTKTELLAPNNPTDAPIFWLPEILLNEAEACVELGDFDQTVADNTINKLRARAGVASLEVSNIPDDPKRDPDVSPLLWEVRRERRVELMMDGFRYWDLRRWGKLSYLNPSVKPDIFKGAKAPAGTAGSPGGQDASGYILPYSTTTAAKRVITTPKNYLDPIPTGQLNLYQNLGYTFPQNPGW</sequence>
<comment type="caution">
    <text evidence="9">The sequence shown here is derived from an EMBL/GenBank/DDBJ whole genome shotgun (WGS) entry which is preliminary data.</text>
</comment>
<evidence type="ECO:0000256" key="6">
    <source>
        <dbReference type="SAM" id="SignalP"/>
    </source>
</evidence>